<reference evidence="2 3" key="1">
    <citation type="submission" date="2020-04" db="EMBL/GenBank/DDBJ databases">
        <authorList>
            <person name="De Canck E."/>
        </authorList>
    </citation>
    <scope>NUCLEOTIDE SEQUENCE [LARGE SCALE GENOMIC DNA]</scope>
    <source>
        <strain evidence="2 3">LMG 9964</strain>
    </source>
</reference>
<gene>
    <name evidence="2" type="ORF">LMG9964_05534</name>
</gene>
<keyword evidence="1" id="KW-0732">Signal</keyword>
<dbReference type="RefSeq" id="WP_015004632.1">
    <property type="nucleotide sequence ID" value="NZ_CADILN010000010.1"/>
</dbReference>
<name>A0A6J5KGF1_9BURK</name>
<proteinExistence type="predicted"/>
<feature type="signal peptide" evidence="1">
    <location>
        <begin position="1"/>
        <end position="26"/>
    </location>
</feature>
<dbReference type="InterPro" id="IPR009989">
    <property type="entry name" value="TrbM"/>
</dbReference>
<dbReference type="AlphaFoldDB" id="A0A6J5KGF1"/>
<dbReference type="EMBL" id="CADILN010000010">
    <property type="protein sequence ID" value="CAB4051854.1"/>
    <property type="molecule type" value="Genomic_DNA"/>
</dbReference>
<organism evidence="2 3">
    <name type="scientific">Paraburkholderia phenoliruptrix</name>
    <dbReference type="NCBI Taxonomy" id="252970"/>
    <lineage>
        <taxon>Bacteria</taxon>
        <taxon>Pseudomonadati</taxon>
        <taxon>Pseudomonadota</taxon>
        <taxon>Betaproteobacteria</taxon>
        <taxon>Burkholderiales</taxon>
        <taxon>Burkholderiaceae</taxon>
        <taxon>Paraburkholderia</taxon>
    </lineage>
</organism>
<evidence type="ECO:0000313" key="3">
    <source>
        <dbReference type="Proteomes" id="UP000494102"/>
    </source>
</evidence>
<evidence type="ECO:0008006" key="4">
    <source>
        <dbReference type="Google" id="ProtNLM"/>
    </source>
</evidence>
<evidence type="ECO:0000313" key="2">
    <source>
        <dbReference type="EMBL" id="CAB4051854.1"/>
    </source>
</evidence>
<accession>A0A6J5KGF1</accession>
<dbReference type="Proteomes" id="UP000494102">
    <property type="component" value="Unassembled WGS sequence"/>
</dbReference>
<feature type="chain" id="PRO_5027037763" description="Killer protein" evidence="1">
    <location>
        <begin position="27"/>
        <end position="109"/>
    </location>
</feature>
<evidence type="ECO:0000256" key="1">
    <source>
        <dbReference type="SAM" id="SignalP"/>
    </source>
</evidence>
<dbReference type="GeneID" id="27801716"/>
<dbReference type="Pfam" id="PF07424">
    <property type="entry name" value="TrbM"/>
    <property type="match status" value="1"/>
</dbReference>
<sequence>MPSSKISCVVAVAVCTALIGVTPARADDDNQSACGAVLCLGGLMQGGDGGRDCSRYEANYFSIVRYHHGHFDLSGTSSARGDFLNQCRSAGSDQKSSINAKYGAVENGP</sequence>
<protein>
    <recommendedName>
        <fullName evidence="4">Killer protein</fullName>
    </recommendedName>
</protein>